<dbReference type="SUPFAM" id="SSF52540">
    <property type="entry name" value="P-loop containing nucleoside triphosphate hydrolases"/>
    <property type="match status" value="1"/>
</dbReference>
<keyword evidence="3" id="KW-0067">ATP-binding</keyword>
<dbReference type="GO" id="GO:0005524">
    <property type="term" value="F:ATP binding"/>
    <property type="evidence" value="ECO:0007669"/>
    <property type="project" value="InterPro"/>
</dbReference>
<keyword evidence="3" id="KW-0347">Helicase</keyword>
<keyword evidence="3" id="KW-0547">Nucleotide-binding</keyword>
<organism evidence="3 4">
    <name type="scientific">Staphylococcus phage Twort (strain DSM 17442 / HER 48)</name>
    <name type="common">Bacteriophage Twort</name>
    <dbReference type="NCBI Taxonomy" id="2908167"/>
    <lineage>
        <taxon>Viruses</taxon>
        <taxon>Duplodnaviria</taxon>
        <taxon>Heunggongvirae</taxon>
        <taxon>Uroviricota</taxon>
        <taxon>Caudoviricetes</taxon>
        <taxon>Herelleviridae</taxon>
        <taxon>Twortvirinae</taxon>
        <taxon>Twortvirus</taxon>
        <taxon>Twortvirus twort</taxon>
    </lineage>
</organism>
<dbReference type="GO" id="GO:0006269">
    <property type="term" value="P:DNA replication, synthesis of primer"/>
    <property type="evidence" value="ECO:0007669"/>
    <property type="project" value="UniProtKB-KW"/>
</dbReference>
<proteinExistence type="predicted"/>
<dbReference type="Proteomes" id="UP000503318">
    <property type="component" value="Segment"/>
</dbReference>
<reference evidence="3 4" key="1">
    <citation type="submission" date="2020-03" db="EMBL/GenBank/DDBJ databases">
        <title>Variable regions in the genome of staphylococcal bacteriophage Twort.</title>
        <authorList>
            <person name="Glowacka-Rutkowska A."/>
            <person name="Gawor J."/>
            <person name="Lobocka M."/>
        </authorList>
    </citation>
    <scope>NUCLEOTIDE SEQUENCE [LARGE SCALE GENOMIC DNA]</scope>
</reference>
<dbReference type="InterPro" id="IPR007694">
    <property type="entry name" value="DNA_helicase_DnaB-like_C"/>
</dbReference>
<dbReference type="PROSITE" id="PS51199">
    <property type="entry name" value="SF4_HELICASE"/>
    <property type="match status" value="1"/>
</dbReference>
<evidence type="ECO:0000256" key="1">
    <source>
        <dbReference type="ARBA" id="ARBA00022515"/>
    </source>
</evidence>
<keyword evidence="1" id="KW-0639">Primosome</keyword>
<organismHost>
    <name type="scientific">Twortvirus twort</name>
    <dbReference type="NCBI Taxonomy" id="55510"/>
</organismHost>
<protein>
    <submittedName>
        <fullName evidence="3">DNA helicase</fullName>
    </submittedName>
</protein>
<dbReference type="PANTHER" id="PTHR30153:SF2">
    <property type="entry name" value="REPLICATIVE DNA HELICASE"/>
    <property type="match status" value="1"/>
</dbReference>
<dbReference type="SMART" id="SM00382">
    <property type="entry name" value="AAA"/>
    <property type="match status" value="1"/>
</dbReference>
<sequence>MKMSKKIKEIILHNSLKDPNFARDILTQLPKHLFSSESEKMGYIYTAIKRLTYTVDNYSTDTVAIKVEGLMNTNQESEEDVTNALKYLDTLYTVKVDNKDESLKTEINKYIKKELSKEALVKFISENKQEDSDNFTELIEQLKQIEVNNLGDGDGEFLDFFNDVEKKKELLSKLSVNKYSTGYTSLDAQIEGGIARGEVGLVIAPSGRGKSLMASNLARNYVVNGLNVLYIGLEEKLDRMVLRTEQQILGVDKSALLKDKLQLNEQVFDAIQSKYKEYPTLGNLYMSKHMPGEVSPTKLEQIIINTMIRKDIQIDVVIIDYPKLMRNPYEKYASESESGGRLFEDIRRLSQQYNFVCWTLAQTNRNAYGSDVITSEHVEGSRKIINAVEVALVLNQKDIEFKNGFLRLYLDKVRNSSNTGERFVHMKVNPMKMRIKDETEEEYKEHLALLSDDGREDTSKFQKKENKVDQLNNSFGGLEI</sequence>
<feature type="domain" description="SF4 helicase" evidence="2">
    <location>
        <begin position="172"/>
        <end position="442"/>
    </location>
</feature>
<accession>A0A6H0X5D5</accession>
<dbReference type="InterPro" id="IPR027417">
    <property type="entry name" value="P-loop_NTPase"/>
</dbReference>
<dbReference type="PANTHER" id="PTHR30153">
    <property type="entry name" value="REPLICATIVE DNA HELICASE DNAB"/>
    <property type="match status" value="1"/>
</dbReference>
<evidence type="ECO:0000259" key="2">
    <source>
        <dbReference type="PROSITE" id="PS51199"/>
    </source>
</evidence>
<dbReference type="Gene3D" id="3.40.50.300">
    <property type="entry name" value="P-loop containing nucleotide triphosphate hydrolases"/>
    <property type="match status" value="1"/>
</dbReference>
<dbReference type="GO" id="GO:0003678">
    <property type="term" value="F:DNA helicase activity"/>
    <property type="evidence" value="ECO:0007669"/>
    <property type="project" value="InterPro"/>
</dbReference>
<dbReference type="Pfam" id="PF03796">
    <property type="entry name" value="DnaB_C"/>
    <property type="match status" value="1"/>
</dbReference>
<evidence type="ECO:0000313" key="3">
    <source>
        <dbReference type="EMBL" id="QIW89129.1"/>
    </source>
</evidence>
<dbReference type="InterPro" id="IPR003593">
    <property type="entry name" value="AAA+_ATPase"/>
</dbReference>
<evidence type="ECO:0000313" key="4">
    <source>
        <dbReference type="Proteomes" id="UP000503318"/>
    </source>
</evidence>
<gene>
    <name evidence="3" type="ORF">TwortDSMZ_130</name>
</gene>
<name>A0A6H0X5D5_BPTWO</name>
<keyword evidence="3" id="KW-0378">Hydrolase</keyword>
<dbReference type="EMBL" id="MT151386">
    <property type="protein sequence ID" value="QIW89129.1"/>
    <property type="molecule type" value="Genomic_DNA"/>
</dbReference>